<reference evidence="1" key="2">
    <citation type="submission" date="2020-09" db="EMBL/GenBank/DDBJ databases">
        <authorList>
            <person name="Sun Q."/>
            <person name="Zhou Y."/>
        </authorList>
    </citation>
    <scope>NUCLEOTIDE SEQUENCE</scope>
    <source>
        <strain evidence="1">CGMCC 1.15330</strain>
    </source>
</reference>
<evidence type="ECO:0000313" key="1">
    <source>
        <dbReference type="EMBL" id="GGB42618.1"/>
    </source>
</evidence>
<organism evidence="1 2">
    <name type="scientific">Sphingomonas metalli</name>
    <dbReference type="NCBI Taxonomy" id="1779358"/>
    <lineage>
        <taxon>Bacteria</taxon>
        <taxon>Pseudomonadati</taxon>
        <taxon>Pseudomonadota</taxon>
        <taxon>Alphaproteobacteria</taxon>
        <taxon>Sphingomonadales</taxon>
        <taxon>Sphingomonadaceae</taxon>
        <taxon>Sphingomonas</taxon>
    </lineage>
</organism>
<dbReference type="AlphaFoldDB" id="A0A916WZE5"/>
<dbReference type="Proteomes" id="UP000623067">
    <property type="component" value="Unassembled WGS sequence"/>
</dbReference>
<name>A0A916WZE5_9SPHN</name>
<sequence length="78" mass="8340">MGPLWLAIGETPTSALVIVPEVAGETACANTGTGARVSSAATIAVFIEVLRWCCRALTEINGSNDKETERFPFTKLVW</sequence>
<comment type="caution">
    <text evidence="1">The sequence shown here is derived from an EMBL/GenBank/DDBJ whole genome shotgun (WGS) entry which is preliminary data.</text>
</comment>
<proteinExistence type="predicted"/>
<evidence type="ECO:0000313" key="2">
    <source>
        <dbReference type="Proteomes" id="UP000623067"/>
    </source>
</evidence>
<protein>
    <submittedName>
        <fullName evidence="1">Uncharacterized protein</fullName>
    </submittedName>
</protein>
<keyword evidence="2" id="KW-1185">Reference proteome</keyword>
<reference evidence="1" key="1">
    <citation type="journal article" date="2014" name="Int. J. Syst. Evol. Microbiol.">
        <title>Complete genome sequence of Corynebacterium casei LMG S-19264T (=DSM 44701T), isolated from a smear-ripened cheese.</title>
        <authorList>
            <consortium name="US DOE Joint Genome Institute (JGI-PGF)"/>
            <person name="Walter F."/>
            <person name="Albersmeier A."/>
            <person name="Kalinowski J."/>
            <person name="Ruckert C."/>
        </authorList>
    </citation>
    <scope>NUCLEOTIDE SEQUENCE</scope>
    <source>
        <strain evidence="1">CGMCC 1.15330</strain>
    </source>
</reference>
<gene>
    <name evidence="1" type="ORF">GCM10011380_35190</name>
</gene>
<dbReference type="EMBL" id="BMIH01000006">
    <property type="protein sequence ID" value="GGB42618.1"/>
    <property type="molecule type" value="Genomic_DNA"/>
</dbReference>
<accession>A0A916WZE5</accession>